<dbReference type="InterPro" id="IPR022998">
    <property type="entry name" value="ThiamineP_synth_TenI"/>
</dbReference>
<dbReference type="SUPFAM" id="SSF51391">
    <property type="entry name" value="Thiamin phosphate synthase"/>
    <property type="match status" value="1"/>
</dbReference>
<name>A0A0A8K6R5_9HYPH</name>
<dbReference type="InterPro" id="IPR013785">
    <property type="entry name" value="Aldolase_TIM"/>
</dbReference>
<dbReference type="STRING" id="1384459.GL4_3019"/>
<keyword evidence="3" id="KW-1185">Reference proteome</keyword>
<dbReference type="HOGENOM" id="CLU_018272_3_1_5"/>
<dbReference type="Gene3D" id="3.20.20.70">
    <property type="entry name" value="Aldolase class I"/>
    <property type="match status" value="1"/>
</dbReference>
<accession>A0A0A8K6R5</accession>
<reference evidence="2 3" key="1">
    <citation type="submission" date="2014-09" db="EMBL/GenBank/DDBJ databases">
        <title>Genome sequencing of Methyloceanibacter caenitepidi Gela4.</title>
        <authorList>
            <person name="Takeuchi M."/>
            <person name="Susumu S."/>
            <person name="Kamagata Y."/>
            <person name="Oshima K."/>
            <person name="Hattori M."/>
            <person name="Iwasaki W."/>
        </authorList>
    </citation>
    <scope>NUCLEOTIDE SEQUENCE [LARGE SCALE GENOMIC DNA]</scope>
    <source>
        <strain evidence="2 3">Gela4</strain>
    </source>
</reference>
<evidence type="ECO:0000313" key="3">
    <source>
        <dbReference type="Proteomes" id="UP000031643"/>
    </source>
</evidence>
<feature type="domain" description="Thiamine phosphate synthase/TenI" evidence="1">
    <location>
        <begin position="20"/>
        <end position="144"/>
    </location>
</feature>
<evidence type="ECO:0000313" key="2">
    <source>
        <dbReference type="EMBL" id="BAQ18451.1"/>
    </source>
</evidence>
<dbReference type="GO" id="GO:0009228">
    <property type="term" value="P:thiamine biosynthetic process"/>
    <property type="evidence" value="ECO:0007669"/>
    <property type="project" value="UniProtKB-KW"/>
</dbReference>
<organism evidence="2 3">
    <name type="scientific">Methyloceanibacter caenitepidi</name>
    <dbReference type="NCBI Taxonomy" id="1384459"/>
    <lineage>
        <taxon>Bacteria</taxon>
        <taxon>Pseudomonadati</taxon>
        <taxon>Pseudomonadota</taxon>
        <taxon>Alphaproteobacteria</taxon>
        <taxon>Hyphomicrobiales</taxon>
        <taxon>Hyphomicrobiaceae</taxon>
        <taxon>Methyloceanibacter</taxon>
    </lineage>
</organism>
<dbReference type="Pfam" id="PF02581">
    <property type="entry name" value="TMP-TENI"/>
    <property type="match status" value="1"/>
</dbReference>
<dbReference type="AlphaFoldDB" id="A0A0A8K6R5"/>
<dbReference type="EMBL" id="AP014648">
    <property type="protein sequence ID" value="BAQ18451.1"/>
    <property type="molecule type" value="Genomic_DNA"/>
</dbReference>
<dbReference type="KEGG" id="mcg:GL4_3019"/>
<proteinExistence type="predicted"/>
<dbReference type="Proteomes" id="UP000031643">
    <property type="component" value="Chromosome"/>
</dbReference>
<gene>
    <name evidence="2" type="ORF">GL4_3019</name>
</gene>
<dbReference type="InterPro" id="IPR036206">
    <property type="entry name" value="ThiamineP_synth_sf"/>
</dbReference>
<sequence>MLIRSDGAALDPAVLDGLIDRIQGAGAACLIEDGIAAAEDLGADGVHIAADEKIYADARKSLGESANIGVACGLGRHDAMALAESGADYVAFSALDADDFDALSDTVAWWAEIFVVPCVAWDIGDVREAVALTERGVDFIAPPSSIWDGDDPLAVLRDMDAAIGSIRREA</sequence>
<evidence type="ECO:0000259" key="1">
    <source>
        <dbReference type="Pfam" id="PF02581"/>
    </source>
</evidence>
<dbReference type="CDD" id="cd00564">
    <property type="entry name" value="TMP_TenI"/>
    <property type="match status" value="1"/>
</dbReference>
<protein>
    <submittedName>
        <fullName evidence="2">Thiamine-phosphate pyrophosphorylase, putative</fullName>
    </submittedName>
</protein>